<keyword evidence="2" id="KW-0663">Pyridoxal phosphate</keyword>
<dbReference type="AlphaFoldDB" id="A0A9X3SUQ7"/>
<keyword evidence="5" id="KW-0808">Transferase</keyword>
<dbReference type="Gene3D" id="3.40.640.10">
    <property type="entry name" value="Type I PLP-dependent aspartate aminotransferase-like (Major domain)"/>
    <property type="match status" value="1"/>
</dbReference>
<evidence type="ECO:0000259" key="6">
    <source>
        <dbReference type="Pfam" id="PF00155"/>
    </source>
</evidence>
<dbReference type="InterPro" id="IPR004838">
    <property type="entry name" value="NHTrfase_class1_PyrdxlP-BS"/>
</dbReference>
<dbReference type="Gene3D" id="3.90.1150.10">
    <property type="entry name" value="Aspartate Aminotransferase, domain 1"/>
    <property type="match status" value="1"/>
</dbReference>
<evidence type="ECO:0000256" key="3">
    <source>
        <dbReference type="ARBA" id="ARBA00023239"/>
    </source>
</evidence>
<evidence type="ECO:0000313" key="9">
    <source>
        <dbReference type="Proteomes" id="UP001145799"/>
    </source>
</evidence>
<evidence type="ECO:0000313" key="8">
    <source>
        <dbReference type="EMBL" id="MDR7337247.1"/>
    </source>
</evidence>
<protein>
    <recommendedName>
        <fullName evidence="5">Aminotransferase</fullName>
        <ecNumber evidence="5">2.6.1.-</ecNumber>
    </recommendedName>
</protein>
<keyword evidence="10" id="KW-1185">Reference proteome</keyword>
<comment type="similarity">
    <text evidence="5">Belongs to the class-I pyridoxal-phosphate-dependent aminotransferase family.</text>
</comment>
<keyword evidence="3 8" id="KW-0456">Lyase</keyword>
<dbReference type="InterPro" id="IPR051798">
    <property type="entry name" value="Class-II_PLP-Dep_Aminotrans"/>
</dbReference>
<evidence type="ECO:0000256" key="4">
    <source>
        <dbReference type="ARBA" id="ARBA00037974"/>
    </source>
</evidence>
<dbReference type="GO" id="GO:0016829">
    <property type="term" value="F:lyase activity"/>
    <property type="evidence" value="ECO:0007669"/>
    <property type="project" value="UniProtKB-KW"/>
</dbReference>
<dbReference type="CDD" id="cd00609">
    <property type="entry name" value="AAT_like"/>
    <property type="match status" value="1"/>
</dbReference>
<dbReference type="GO" id="GO:0030170">
    <property type="term" value="F:pyridoxal phosphate binding"/>
    <property type="evidence" value="ECO:0007669"/>
    <property type="project" value="InterPro"/>
</dbReference>
<evidence type="ECO:0000256" key="1">
    <source>
        <dbReference type="ARBA" id="ARBA00001933"/>
    </source>
</evidence>
<dbReference type="EMBL" id="JAPZVQ010000004">
    <property type="protein sequence ID" value="MDA1385139.1"/>
    <property type="molecule type" value="Genomic_DNA"/>
</dbReference>
<dbReference type="RefSeq" id="WP_270121603.1">
    <property type="nucleotide sequence ID" value="NZ_BAAAOM010000002.1"/>
</dbReference>
<dbReference type="PANTHER" id="PTHR43525:SF2">
    <property type="entry name" value="CYSTATHIONINE BETA-LYASE-RELATED"/>
    <property type="match status" value="1"/>
</dbReference>
<keyword evidence="5 7" id="KW-0032">Aminotransferase</keyword>
<proteinExistence type="inferred from homology"/>
<evidence type="ECO:0000256" key="2">
    <source>
        <dbReference type="ARBA" id="ARBA00022898"/>
    </source>
</evidence>
<reference evidence="7" key="1">
    <citation type="submission" date="2022-12" db="EMBL/GenBank/DDBJ databases">
        <title>Gycomyces niveus sp.nov., a novel actinomycete isolated from soil in Shouguang.</title>
        <authorList>
            <person name="Yang X."/>
        </authorList>
    </citation>
    <scope>NUCLEOTIDE SEQUENCE</scope>
    <source>
        <strain evidence="7">DSM 44724</strain>
    </source>
</reference>
<evidence type="ECO:0000313" key="10">
    <source>
        <dbReference type="Proteomes" id="UP001183604"/>
    </source>
</evidence>
<dbReference type="Proteomes" id="UP001183604">
    <property type="component" value="Unassembled WGS sequence"/>
</dbReference>
<reference evidence="8 10" key="2">
    <citation type="submission" date="2023-07" db="EMBL/GenBank/DDBJ databases">
        <title>Sequencing the genomes of 1000 actinobacteria strains.</title>
        <authorList>
            <person name="Klenk H.-P."/>
        </authorList>
    </citation>
    <scope>NUCLEOTIDE SEQUENCE [LARGE SCALE GENOMIC DNA]</scope>
    <source>
        <strain evidence="8 10">DSM 44724</strain>
    </source>
</reference>
<dbReference type="EC" id="2.6.1.-" evidence="5"/>
<evidence type="ECO:0000313" key="7">
    <source>
        <dbReference type="EMBL" id="MDA1385139.1"/>
    </source>
</evidence>
<dbReference type="PANTHER" id="PTHR43525">
    <property type="entry name" value="PROTEIN MALY"/>
    <property type="match status" value="1"/>
</dbReference>
<feature type="domain" description="Aminotransferase class I/classII large" evidence="6">
    <location>
        <begin position="109"/>
        <end position="387"/>
    </location>
</feature>
<dbReference type="EMBL" id="JAVDYD010000001">
    <property type="protein sequence ID" value="MDR7337247.1"/>
    <property type="molecule type" value="Genomic_DNA"/>
</dbReference>
<dbReference type="InterPro" id="IPR015422">
    <property type="entry name" value="PyrdxlP-dep_Trfase_small"/>
</dbReference>
<comment type="caution">
    <text evidence="7">The sequence shown here is derived from an EMBL/GenBank/DDBJ whole genome shotgun (WGS) entry which is preliminary data.</text>
</comment>
<dbReference type="GO" id="GO:0008483">
    <property type="term" value="F:transaminase activity"/>
    <property type="evidence" value="ECO:0007669"/>
    <property type="project" value="UniProtKB-KW"/>
</dbReference>
<dbReference type="Proteomes" id="UP001145799">
    <property type="component" value="Unassembled WGS sequence"/>
</dbReference>
<comment type="cofactor">
    <cofactor evidence="1 5">
        <name>pyridoxal 5'-phosphate</name>
        <dbReference type="ChEBI" id="CHEBI:597326"/>
    </cofactor>
</comment>
<evidence type="ECO:0000256" key="5">
    <source>
        <dbReference type="RuleBase" id="RU000481"/>
    </source>
</evidence>
<gene>
    <name evidence="8" type="ORF">J2S69_000966</name>
    <name evidence="7" type="ORF">O2L01_09095</name>
</gene>
<dbReference type="InterPro" id="IPR004839">
    <property type="entry name" value="Aminotransferase_I/II_large"/>
</dbReference>
<name>A0A9X3SUQ7_9ACTN</name>
<sequence>MSAATHASDDLPGNPLRELHLDQLRRRTSAKWRTHPADVLPLWVAEMDVPLAAPITKAVTDALAAGDTGYPAGTAYAESFAEFAAARWDWEDLTPARIRPVPDVMLGVVEMLDLVTAPGDAVIVNSPVYTPFYDFCAFNGRKVIEAPLGPDHRIDFAALAEACELALGRGRRAAYLLCSPHNPTGTVHSAAELARVARVAASYGVRVIADEAHAPLCDPGTAFTPYLTVPGGENGLALTSAAKAWNLPGLRAALAIAGPDAAVELARMPEQMSGSTSHLGAIAQTAAFREGGAWLDALLAGLAENRKILADELGTQLPQVVYRPQPGTYLAWLDCRPLGLGDDPAAHFLEHGRVALNAGHRFGTGGAGHVRLNYATSPEILTEAVSRMAASLQS</sequence>
<dbReference type="SUPFAM" id="SSF53383">
    <property type="entry name" value="PLP-dependent transferases"/>
    <property type="match status" value="1"/>
</dbReference>
<dbReference type="PROSITE" id="PS00105">
    <property type="entry name" value="AA_TRANSFER_CLASS_1"/>
    <property type="match status" value="1"/>
</dbReference>
<accession>A0A9X3SUQ7</accession>
<dbReference type="InterPro" id="IPR015424">
    <property type="entry name" value="PyrdxlP-dep_Trfase"/>
</dbReference>
<comment type="similarity">
    <text evidence="4">Belongs to the class-II pyridoxal-phosphate-dependent aminotransferase family. MalY/PatB cystathionine beta-lyase subfamily.</text>
</comment>
<dbReference type="InterPro" id="IPR015421">
    <property type="entry name" value="PyrdxlP-dep_Trfase_major"/>
</dbReference>
<organism evidence="7 9">
    <name type="scientific">Glycomyces lechevalierae</name>
    <dbReference type="NCBI Taxonomy" id="256034"/>
    <lineage>
        <taxon>Bacteria</taxon>
        <taxon>Bacillati</taxon>
        <taxon>Actinomycetota</taxon>
        <taxon>Actinomycetes</taxon>
        <taxon>Glycomycetales</taxon>
        <taxon>Glycomycetaceae</taxon>
        <taxon>Glycomyces</taxon>
    </lineage>
</organism>
<dbReference type="Pfam" id="PF00155">
    <property type="entry name" value="Aminotran_1_2"/>
    <property type="match status" value="1"/>
</dbReference>